<evidence type="ECO:0000313" key="1">
    <source>
        <dbReference type="EMBL" id="EQD80935.1"/>
    </source>
</evidence>
<name>T1DGF6_9ZZZZ</name>
<gene>
    <name evidence="1" type="ORF">B1A_00361</name>
</gene>
<keyword evidence="1" id="KW-0482">Metalloprotease</keyword>
<dbReference type="Gene3D" id="2.30.42.10">
    <property type="match status" value="1"/>
</dbReference>
<dbReference type="AlphaFoldDB" id="T1DGF6"/>
<accession>T1DGF6</accession>
<dbReference type="EMBL" id="AUZX01000277">
    <property type="protein sequence ID" value="EQD80935.1"/>
    <property type="molecule type" value="Genomic_DNA"/>
</dbReference>
<proteinExistence type="predicted"/>
<dbReference type="GO" id="GO:0006508">
    <property type="term" value="P:proteolysis"/>
    <property type="evidence" value="ECO:0007669"/>
    <property type="project" value="UniProtKB-KW"/>
</dbReference>
<dbReference type="InterPro" id="IPR036034">
    <property type="entry name" value="PDZ_sf"/>
</dbReference>
<keyword evidence="1" id="KW-0378">Hydrolase</keyword>
<comment type="caution">
    <text evidence="1">The sequence shown here is derived from an EMBL/GenBank/DDBJ whole genome shotgun (WGS) entry which is preliminary data.</text>
</comment>
<protein>
    <submittedName>
        <fullName evidence="1">Membrane metalloprotease</fullName>
    </submittedName>
</protein>
<reference evidence="1" key="2">
    <citation type="journal article" date="2014" name="ISME J.">
        <title>Microbial stratification in low pH oxic and suboxic macroscopic growths along an acid mine drainage.</title>
        <authorList>
            <person name="Mendez-Garcia C."/>
            <person name="Mesa V."/>
            <person name="Sprenger R.R."/>
            <person name="Richter M."/>
            <person name="Diez M.S."/>
            <person name="Solano J."/>
            <person name="Bargiela R."/>
            <person name="Golyshina O.V."/>
            <person name="Manteca A."/>
            <person name="Ramos J.L."/>
            <person name="Gallego J.R."/>
            <person name="Llorente I."/>
            <person name="Martins Dos Santos V.A."/>
            <person name="Jensen O.N."/>
            <person name="Pelaez A.I."/>
            <person name="Sanchez J."/>
            <person name="Ferrer M."/>
        </authorList>
    </citation>
    <scope>NUCLEOTIDE SEQUENCE</scope>
</reference>
<keyword evidence="1" id="KW-0645">Protease</keyword>
<sequence length="168" mass="17930">VGVTIYGTISGYPAASSNLQPSSIITAVDNKTVYNLNSLTDIFHNVTPGKNVYISTVLYKATGSPIYNNTTIGTVSEYSYYNSVDPSAATSPMKNVAFVGIEIIYSGMSLNSLSALKNLVSGSLTYQIPWYGFLETLSLPFSGLSPIPASLAHMYSTPFSGTVFFASF</sequence>
<feature type="non-terminal residue" evidence="1">
    <location>
        <position position="1"/>
    </location>
</feature>
<reference evidence="1" key="1">
    <citation type="submission" date="2013-08" db="EMBL/GenBank/DDBJ databases">
        <authorList>
            <person name="Mendez C."/>
            <person name="Richter M."/>
            <person name="Ferrer M."/>
            <person name="Sanchez J."/>
        </authorList>
    </citation>
    <scope>NUCLEOTIDE SEQUENCE</scope>
</reference>
<dbReference type="GO" id="GO:0008237">
    <property type="term" value="F:metallopeptidase activity"/>
    <property type="evidence" value="ECO:0007669"/>
    <property type="project" value="UniProtKB-KW"/>
</dbReference>
<dbReference type="SUPFAM" id="SSF50156">
    <property type="entry name" value="PDZ domain-like"/>
    <property type="match status" value="1"/>
</dbReference>
<organism evidence="1">
    <name type="scientific">mine drainage metagenome</name>
    <dbReference type="NCBI Taxonomy" id="410659"/>
    <lineage>
        <taxon>unclassified sequences</taxon>
        <taxon>metagenomes</taxon>
        <taxon>ecological metagenomes</taxon>
    </lineage>
</organism>